<dbReference type="OrthoDB" id="10445601at2759"/>
<evidence type="ECO:0000313" key="2">
    <source>
        <dbReference type="Proteomes" id="UP000194236"/>
    </source>
</evidence>
<accession>A0A1Y3B5K5</accession>
<reference evidence="1 2" key="1">
    <citation type="submission" date="2017-03" db="EMBL/GenBank/DDBJ databases">
        <title>Genome Survey of Euroglyphus maynei.</title>
        <authorList>
            <person name="Arlian L.G."/>
            <person name="Morgan M.S."/>
            <person name="Rider S.D."/>
        </authorList>
    </citation>
    <scope>NUCLEOTIDE SEQUENCE [LARGE SCALE GENOMIC DNA]</scope>
    <source>
        <strain evidence="1">Arlian Lab</strain>
        <tissue evidence="1">Whole body</tissue>
    </source>
</reference>
<evidence type="ECO:0000313" key="1">
    <source>
        <dbReference type="EMBL" id="OTF75334.1"/>
    </source>
</evidence>
<name>A0A1Y3B5K5_EURMA</name>
<comment type="caution">
    <text evidence="1">The sequence shown here is derived from an EMBL/GenBank/DDBJ whole genome shotgun (WGS) entry which is preliminary data.</text>
</comment>
<sequence length="90" mass="10423">MFFISPVIYTNGINSHVAKFPHYNQMGSNMIMNWLARIQWQQNHLRSSKSSNVESRPLVIVQDVIKTNLFVQTMNDNRFGISCGQKVFMS</sequence>
<gene>
    <name evidence="1" type="ORF">BLA29_001739</name>
</gene>
<keyword evidence="2" id="KW-1185">Reference proteome</keyword>
<dbReference type="AlphaFoldDB" id="A0A1Y3B5K5"/>
<dbReference type="EMBL" id="MUJZ01042481">
    <property type="protein sequence ID" value="OTF75334.1"/>
    <property type="molecule type" value="Genomic_DNA"/>
</dbReference>
<protein>
    <submittedName>
        <fullName evidence="1">Uncharacterized protein</fullName>
    </submittedName>
</protein>
<dbReference type="Proteomes" id="UP000194236">
    <property type="component" value="Unassembled WGS sequence"/>
</dbReference>
<organism evidence="1 2">
    <name type="scientific">Euroglyphus maynei</name>
    <name type="common">Mayne's house dust mite</name>
    <dbReference type="NCBI Taxonomy" id="6958"/>
    <lineage>
        <taxon>Eukaryota</taxon>
        <taxon>Metazoa</taxon>
        <taxon>Ecdysozoa</taxon>
        <taxon>Arthropoda</taxon>
        <taxon>Chelicerata</taxon>
        <taxon>Arachnida</taxon>
        <taxon>Acari</taxon>
        <taxon>Acariformes</taxon>
        <taxon>Sarcoptiformes</taxon>
        <taxon>Astigmata</taxon>
        <taxon>Psoroptidia</taxon>
        <taxon>Analgoidea</taxon>
        <taxon>Pyroglyphidae</taxon>
        <taxon>Pyroglyphinae</taxon>
        <taxon>Euroglyphus</taxon>
    </lineage>
</organism>
<proteinExistence type="predicted"/>